<dbReference type="Gramene" id="CDY46277">
    <property type="protein sequence ID" value="CDY46277"/>
    <property type="gene ID" value="GSBRNA2T00083634001"/>
</dbReference>
<dbReference type="EMBL" id="LK032657">
    <property type="protein sequence ID" value="CDY46277.1"/>
    <property type="molecule type" value="Genomic_DNA"/>
</dbReference>
<gene>
    <name evidence="1" type="primary">BnaC05g50660D</name>
    <name evidence="1" type="ORF">GSBRNA2T00083634001</name>
</gene>
<reference evidence="1 2" key="1">
    <citation type="journal article" date="2014" name="Science">
        <title>Plant genetics. Early allopolyploid evolution in the post-Neolithic Brassica napus oilseed genome.</title>
        <authorList>
            <person name="Chalhoub B."/>
            <person name="Denoeud F."/>
            <person name="Liu S."/>
            <person name="Parkin I.A."/>
            <person name="Tang H."/>
            <person name="Wang X."/>
            <person name="Chiquet J."/>
            <person name="Belcram H."/>
            <person name="Tong C."/>
            <person name="Samans B."/>
            <person name="Correa M."/>
            <person name="Da Silva C."/>
            <person name="Just J."/>
            <person name="Falentin C."/>
            <person name="Koh C.S."/>
            <person name="Le Clainche I."/>
            <person name="Bernard M."/>
            <person name="Bento P."/>
            <person name="Noel B."/>
            <person name="Labadie K."/>
            <person name="Alberti A."/>
            <person name="Charles M."/>
            <person name="Arnaud D."/>
            <person name="Guo H."/>
            <person name="Daviaud C."/>
            <person name="Alamery S."/>
            <person name="Jabbari K."/>
            <person name="Zhao M."/>
            <person name="Edger P.P."/>
            <person name="Chelaifa H."/>
            <person name="Tack D."/>
            <person name="Lassalle G."/>
            <person name="Mestiri I."/>
            <person name="Schnel N."/>
            <person name="Le Paslier M.C."/>
            <person name="Fan G."/>
            <person name="Renault V."/>
            <person name="Bayer P.E."/>
            <person name="Golicz A.A."/>
            <person name="Manoli S."/>
            <person name="Lee T.H."/>
            <person name="Thi V.H."/>
            <person name="Chalabi S."/>
            <person name="Hu Q."/>
            <person name="Fan C."/>
            <person name="Tollenaere R."/>
            <person name="Lu Y."/>
            <person name="Battail C."/>
            <person name="Shen J."/>
            <person name="Sidebottom C.H."/>
            <person name="Wang X."/>
            <person name="Canaguier A."/>
            <person name="Chauveau A."/>
            <person name="Berard A."/>
            <person name="Deniot G."/>
            <person name="Guan M."/>
            <person name="Liu Z."/>
            <person name="Sun F."/>
            <person name="Lim Y.P."/>
            <person name="Lyons E."/>
            <person name="Town C.D."/>
            <person name="Bancroft I."/>
            <person name="Wang X."/>
            <person name="Meng J."/>
            <person name="Ma J."/>
            <person name="Pires J.C."/>
            <person name="King G.J."/>
            <person name="Brunel D."/>
            <person name="Delourme R."/>
            <person name="Renard M."/>
            <person name="Aury J.M."/>
            <person name="Adams K.L."/>
            <person name="Batley J."/>
            <person name="Snowdon R.J."/>
            <person name="Tost J."/>
            <person name="Edwards D."/>
            <person name="Zhou Y."/>
            <person name="Hua W."/>
            <person name="Sharpe A.G."/>
            <person name="Paterson A.H."/>
            <person name="Guan C."/>
            <person name="Wincker P."/>
        </authorList>
    </citation>
    <scope>NUCLEOTIDE SEQUENCE [LARGE SCALE GENOMIC DNA]</scope>
    <source>
        <strain evidence="2">cv. Darmor-bzh</strain>
    </source>
</reference>
<dbReference type="Proteomes" id="UP000028999">
    <property type="component" value="Unassembled WGS sequence"/>
</dbReference>
<name>A0A078I843_BRANA</name>
<evidence type="ECO:0000313" key="1">
    <source>
        <dbReference type="EMBL" id="CDY46277.1"/>
    </source>
</evidence>
<sequence length="222" mass="25610">MEISNTERLKETRFERQREIRFLRNRDRKRKSISEFIRGSSKIDSGCSSQIAIIATPSYSLFQVSFYSFGHSSDDAIVSAYLSGQSHVPVQEVREDLGVCLAMKELGLGFWWEDERLAISKDPEEIQDVMKSMNSLLSDARKFLAEEAGTFSQREVVVVTDEMKGKRNVVLKYHNIANLTTSLTVSATITLHYMHETWMILIFRQFWKVSAIKTMMILRQPL</sequence>
<dbReference type="OMA" id="HETWMIL"/>
<dbReference type="PaxDb" id="3708-A0A078I843"/>
<dbReference type="AlphaFoldDB" id="A0A078I843"/>
<accession>A0A078I843</accession>
<protein>
    <submittedName>
        <fullName evidence="1">BnaC05g50660D protein</fullName>
    </submittedName>
</protein>
<organism evidence="1 2">
    <name type="scientific">Brassica napus</name>
    <name type="common">Rape</name>
    <dbReference type="NCBI Taxonomy" id="3708"/>
    <lineage>
        <taxon>Eukaryota</taxon>
        <taxon>Viridiplantae</taxon>
        <taxon>Streptophyta</taxon>
        <taxon>Embryophyta</taxon>
        <taxon>Tracheophyta</taxon>
        <taxon>Spermatophyta</taxon>
        <taxon>Magnoliopsida</taxon>
        <taxon>eudicotyledons</taxon>
        <taxon>Gunneridae</taxon>
        <taxon>Pentapetalae</taxon>
        <taxon>rosids</taxon>
        <taxon>malvids</taxon>
        <taxon>Brassicales</taxon>
        <taxon>Brassicaceae</taxon>
        <taxon>Brassiceae</taxon>
        <taxon>Brassica</taxon>
    </lineage>
</organism>
<proteinExistence type="predicted"/>
<keyword evidence="2" id="KW-1185">Reference proteome</keyword>
<evidence type="ECO:0000313" key="2">
    <source>
        <dbReference type="Proteomes" id="UP000028999"/>
    </source>
</evidence>